<keyword evidence="1" id="KW-0472">Membrane</keyword>
<keyword evidence="1" id="KW-1133">Transmembrane helix</keyword>
<dbReference type="AlphaFoldDB" id="A0A8S1IYU7"/>
<keyword evidence="3" id="KW-1185">Reference proteome</keyword>
<accession>A0A8S1IYU7</accession>
<name>A0A8S1IYU7_9CHLO</name>
<evidence type="ECO:0000313" key="2">
    <source>
        <dbReference type="EMBL" id="CAD7699942.1"/>
    </source>
</evidence>
<dbReference type="EMBL" id="CAJHUC010001138">
    <property type="protein sequence ID" value="CAD7699942.1"/>
    <property type="molecule type" value="Genomic_DNA"/>
</dbReference>
<evidence type="ECO:0000313" key="3">
    <source>
        <dbReference type="Proteomes" id="UP000708148"/>
    </source>
</evidence>
<gene>
    <name evidence="2" type="ORF">OSTQU699_LOCUS5301</name>
</gene>
<evidence type="ECO:0000256" key="1">
    <source>
        <dbReference type="SAM" id="Phobius"/>
    </source>
</evidence>
<sequence length="109" mass="12376">MPLQQFFSICSIFVLGGKFHFFVIMQCWIGVFRLLHSCWTALPRESFLWFGTLFGDEMGTCHTNAPCAPCYPVPNMVSHVRACGFPVAVMSTIFAVFFKPSWQIVLLNC</sequence>
<feature type="transmembrane region" description="Helical" evidence="1">
    <location>
        <begin position="6"/>
        <end position="35"/>
    </location>
</feature>
<keyword evidence="1" id="KW-0812">Transmembrane</keyword>
<proteinExistence type="predicted"/>
<comment type="caution">
    <text evidence="2">The sequence shown here is derived from an EMBL/GenBank/DDBJ whole genome shotgun (WGS) entry which is preliminary data.</text>
</comment>
<dbReference type="Proteomes" id="UP000708148">
    <property type="component" value="Unassembled WGS sequence"/>
</dbReference>
<protein>
    <submittedName>
        <fullName evidence="2">Uncharacterized protein</fullName>
    </submittedName>
</protein>
<reference evidence="2" key="1">
    <citation type="submission" date="2020-12" db="EMBL/GenBank/DDBJ databases">
        <authorList>
            <person name="Iha C."/>
        </authorList>
    </citation>
    <scope>NUCLEOTIDE SEQUENCE</scope>
</reference>
<organism evidence="2 3">
    <name type="scientific">Ostreobium quekettii</name>
    <dbReference type="NCBI Taxonomy" id="121088"/>
    <lineage>
        <taxon>Eukaryota</taxon>
        <taxon>Viridiplantae</taxon>
        <taxon>Chlorophyta</taxon>
        <taxon>core chlorophytes</taxon>
        <taxon>Ulvophyceae</taxon>
        <taxon>TCBD clade</taxon>
        <taxon>Bryopsidales</taxon>
        <taxon>Ostreobineae</taxon>
        <taxon>Ostreobiaceae</taxon>
        <taxon>Ostreobium</taxon>
    </lineage>
</organism>